<organism evidence="1 2">
    <name type="scientific">Paramecium primaurelia</name>
    <dbReference type="NCBI Taxonomy" id="5886"/>
    <lineage>
        <taxon>Eukaryota</taxon>
        <taxon>Sar</taxon>
        <taxon>Alveolata</taxon>
        <taxon>Ciliophora</taxon>
        <taxon>Intramacronucleata</taxon>
        <taxon>Oligohymenophorea</taxon>
        <taxon>Peniculida</taxon>
        <taxon>Parameciidae</taxon>
        <taxon>Paramecium</taxon>
    </lineage>
</organism>
<dbReference type="Proteomes" id="UP000688137">
    <property type="component" value="Unassembled WGS sequence"/>
</dbReference>
<keyword evidence="2" id="KW-1185">Reference proteome</keyword>
<gene>
    <name evidence="1" type="ORF">PPRIM_AZ9-3.1.T0180203</name>
</gene>
<protein>
    <submittedName>
        <fullName evidence="1">Uncharacterized protein</fullName>
    </submittedName>
</protein>
<accession>A0A8S1KD21</accession>
<dbReference type="EMBL" id="CAJJDM010000014">
    <property type="protein sequence ID" value="CAD8051585.1"/>
    <property type="molecule type" value="Genomic_DNA"/>
</dbReference>
<dbReference type="OMA" id="RRSWYSN"/>
<evidence type="ECO:0000313" key="2">
    <source>
        <dbReference type="Proteomes" id="UP000688137"/>
    </source>
</evidence>
<comment type="caution">
    <text evidence="1">The sequence shown here is derived from an EMBL/GenBank/DDBJ whole genome shotgun (WGS) entry which is preliminary data.</text>
</comment>
<sequence>MRSRFNFQTAAERGLAKEDQYVPKLVNQNEPDIVFPSFILPNQSNALNISVQLTRKNNSESYSPEQQTKVLNESQMTKFIQPQKDTKTQPAQDIQFKTHQSIQFQELSDENLGFHHNFLHEQPTEQNLDKRFNTNQSYFSQNQFYLNHSPRKRQFSFQINQNLKSLDFTIENEDPYNVEQSISYILKNTNNSVSKELKKDVDETSLDIKQVINQTILNPQNQEQLQIKRNKFKTYILLIRAVFRMVILVRPKKQLWLQSQKLFSSLSKMFKFKDKLVQNKIKQWTQISLTKVLSVLRFQTLKQWNFIEGNLQDFQKDLAITNFLNLCSHLISNLEITTQSNSFLSELGYQSYLEQFVEYRQTYNIFVTKRTKYLQHKYSKITPKEKAMIATECVIMNNFIPNLVLLTENKKIFNSDDQNIQFLIRGFISILQQLFIITFSDIPEVQKHDNQFQYQQMQIGKNKQGMILVPIQTDIEEFFKGTFKSDQLRLIFERRSWYSNLIKKFKKVVHNIYQHKIKDI</sequence>
<name>A0A8S1KD21_PARPR</name>
<evidence type="ECO:0000313" key="1">
    <source>
        <dbReference type="EMBL" id="CAD8051585.1"/>
    </source>
</evidence>
<proteinExistence type="predicted"/>
<dbReference type="AlphaFoldDB" id="A0A8S1KD21"/>
<reference evidence="1" key="1">
    <citation type="submission" date="2021-01" db="EMBL/GenBank/DDBJ databases">
        <authorList>
            <consortium name="Genoscope - CEA"/>
            <person name="William W."/>
        </authorList>
    </citation>
    <scope>NUCLEOTIDE SEQUENCE</scope>
</reference>